<reference evidence="1 2" key="1">
    <citation type="journal article" date="2016" name="Nat. Commun.">
        <title>Thousands of microbial genomes shed light on interconnected biogeochemical processes in an aquifer system.</title>
        <authorList>
            <person name="Anantharaman K."/>
            <person name="Brown C.T."/>
            <person name="Hug L.A."/>
            <person name="Sharon I."/>
            <person name="Castelle C.J."/>
            <person name="Probst A.J."/>
            <person name="Thomas B.C."/>
            <person name="Singh A."/>
            <person name="Wilkins M.J."/>
            <person name="Karaoz U."/>
            <person name="Brodie E.L."/>
            <person name="Williams K.H."/>
            <person name="Hubbard S.S."/>
            <person name="Banfield J.F."/>
        </authorList>
    </citation>
    <scope>NUCLEOTIDE SEQUENCE [LARGE SCALE GENOMIC DNA]</scope>
</reference>
<evidence type="ECO:0000313" key="2">
    <source>
        <dbReference type="Proteomes" id="UP000177797"/>
    </source>
</evidence>
<dbReference type="AlphaFoldDB" id="A0A1G2NER0"/>
<dbReference type="Proteomes" id="UP000177797">
    <property type="component" value="Unassembled WGS sequence"/>
</dbReference>
<evidence type="ECO:0000313" key="1">
    <source>
        <dbReference type="EMBL" id="OHA34568.1"/>
    </source>
</evidence>
<proteinExistence type="predicted"/>
<protein>
    <submittedName>
        <fullName evidence="1">Uncharacterized protein</fullName>
    </submittedName>
</protein>
<gene>
    <name evidence="1" type="ORF">A2938_03405</name>
</gene>
<organism evidence="1 2">
    <name type="scientific">Candidatus Taylorbacteria bacterium RIFCSPLOWO2_01_FULL_48_100</name>
    <dbReference type="NCBI Taxonomy" id="1802322"/>
    <lineage>
        <taxon>Bacteria</taxon>
        <taxon>Candidatus Tayloriibacteriota</taxon>
    </lineage>
</organism>
<accession>A0A1G2NER0</accession>
<comment type="caution">
    <text evidence="1">The sequence shown here is derived from an EMBL/GenBank/DDBJ whole genome shotgun (WGS) entry which is preliminary data.</text>
</comment>
<sequence length="82" mass="9692">MKDNYLQIQLDYFKAHQNELVKKYDGKFLVIKDQEVHGVYDTEMEAYTDAKKKFEMGTFLIQLCLPGQESYTQTFHSRVAFS</sequence>
<name>A0A1G2NER0_9BACT</name>
<dbReference type="EMBL" id="MHSA01000011">
    <property type="protein sequence ID" value="OHA34568.1"/>
    <property type="molecule type" value="Genomic_DNA"/>
</dbReference>